<evidence type="ECO:0000256" key="3">
    <source>
        <dbReference type="ARBA" id="ARBA00011738"/>
    </source>
</evidence>
<gene>
    <name evidence="8" type="ORF">ACFOND_06490</name>
</gene>
<proteinExistence type="inferred from homology"/>
<evidence type="ECO:0000256" key="2">
    <source>
        <dbReference type="ARBA" id="ARBA00007441"/>
    </source>
</evidence>
<evidence type="ECO:0000259" key="7">
    <source>
        <dbReference type="Pfam" id="PF00155"/>
    </source>
</evidence>
<comment type="caution">
    <text evidence="8">The sequence shown here is derived from an EMBL/GenBank/DDBJ whole genome shotgun (WGS) entry which is preliminary data.</text>
</comment>
<keyword evidence="9" id="KW-1185">Reference proteome</keyword>
<sequence>MFQAIPTPKGDPILSLITEFRNDPRDQKIDLGIGVYKDDHGITPVMQAVTLAEQVLLNANGTKSYQGLTGDEQYNESITQLLLSGTSALDRCATLQTPGASGALRMLADLIADTAPNSTVWISNPSYVNHRPIMEKAGLTVKEYSYLDAQTKAVDEDAMLAQFAALGSNDVVLLHGCCHNPSGADMSLEAWQKIAELANKQGFLPFIDIAYQGLGDGLEEDTKGLHIIANQVDEFVISTSCSKNFGLYRERTGAALIVSNTLTAAMNSRAKMCELARGSYSMPPAHGAAVVDTILRDDNLNAIWRKELTAMNTRVNGLRAALVQEFQAATQSNRFDYFGEHKGMFTLTCISNEHIAQLKEQFGIYIVGGGRINVAGLNQSQVKPLVEAFVSIGA</sequence>
<dbReference type="InterPro" id="IPR015422">
    <property type="entry name" value="PyrdxlP-dep_Trfase_small"/>
</dbReference>
<reference evidence="9" key="1">
    <citation type="journal article" date="2019" name="Int. J. Syst. Evol. Microbiol.">
        <title>The Global Catalogue of Microorganisms (GCM) 10K type strain sequencing project: providing services to taxonomists for standard genome sequencing and annotation.</title>
        <authorList>
            <consortium name="The Broad Institute Genomics Platform"/>
            <consortium name="The Broad Institute Genome Sequencing Center for Infectious Disease"/>
            <person name="Wu L."/>
            <person name="Ma J."/>
        </authorList>
    </citation>
    <scope>NUCLEOTIDE SEQUENCE [LARGE SCALE GENOMIC DNA]</scope>
    <source>
        <strain evidence="9">CECT 8288</strain>
    </source>
</reference>
<dbReference type="InterPro" id="IPR004839">
    <property type="entry name" value="Aminotransferase_I/II_large"/>
</dbReference>
<dbReference type="InterPro" id="IPR015421">
    <property type="entry name" value="PyrdxlP-dep_Trfase_major"/>
</dbReference>
<dbReference type="SUPFAM" id="SSF53383">
    <property type="entry name" value="PLP-dependent transferases"/>
    <property type="match status" value="1"/>
</dbReference>
<keyword evidence="6" id="KW-0663">Pyridoxal phosphate</keyword>
<dbReference type="NCBIfam" id="NF006719">
    <property type="entry name" value="PRK09257.1"/>
    <property type="match status" value="1"/>
</dbReference>
<dbReference type="RefSeq" id="WP_290282710.1">
    <property type="nucleotide sequence ID" value="NZ_JAUFQI010000001.1"/>
</dbReference>
<organism evidence="8 9">
    <name type="scientific">Reinekea marina</name>
    <dbReference type="NCBI Taxonomy" id="1310421"/>
    <lineage>
        <taxon>Bacteria</taxon>
        <taxon>Pseudomonadati</taxon>
        <taxon>Pseudomonadota</taxon>
        <taxon>Gammaproteobacteria</taxon>
        <taxon>Oceanospirillales</taxon>
        <taxon>Saccharospirillaceae</taxon>
        <taxon>Reinekea</taxon>
    </lineage>
</organism>
<dbReference type="InterPro" id="IPR015424">
    <property type="entry name" value="PyrdxlP-dep_Trfase"/>
</dbReference>
<dbReference type="InterPro" id="IPR000796">
    <property type="entry name" value="Asp_trans"/>
</dbReference>
<evidence type="ECO:0000313" key="8">
    <source>
        <dbReference type="EMBL" id="MFC3701287.1"/>
    </source>
</evidence>
<comment type="cofactor">
    <cofactor evidence="1">
        <name>pyridoxal 5'-phosphate</name>
        <dbReference type="ChEBI" id="CHEBI:597326"/>
    </cofactor>
</comment>
<evidence type="ECO:0000256" key="4">
    <source>
        <dbReference type="ARBA" id="ARBA00022576"/>
    </source>
</evidence>
<dbReference type="EMBL" id="JBHRYN010000008">
    <property type="protein sequence ID" value="MFC3701287.1"/>
    <property type="molecule type" value="Genomic_DNA"/>
</dbReference>
<name>A0ABV7WQN9_9GAMM</name>
<dbReference type="CDD" id="cd00609">
    <property type="entry name" value="AAT_like"/>
    <property type="match status" value="1"/>
</dbReference>
<dbReference type="PANTHER" id="PTHR11879">
    <property type="entry name" value="ASPARTATE AMINOTRANSFERASE"/>
    <property type="match status" value="1"/>
</dbReference>
<keyword evidence="5" id="KW-0808">Transferase</keyword>
<dbReference type="Pfam" id="PF00155">
    <property type="entry name" value="Aminotran_1_2"/>
    <property type="match status" value="1"/>
</dbReference>
<dbReference type="Proteomes" id="UP001595710">
    <property type="component" value="Unassembled WGS sequence"/>
</dbReference>
<feature type="domain" description="Aminotransferase class I/classII large" evidence="7">
    <location>
        <begin position="27"/>
        <end position="389"/>
    </location>
</feature>
<protein>
    <submittedName>
        <fullName evidence="8">Aromatic amino acid transaminase</fullName>
    </submittedName>
</protein>
<dbReference type="Gene3D" id="3.40.640.10">
    <property type="entry name" value="Type I PLP-dependent aspartate aminotransferase-like (Major domain)"/>
    <property type="match status" value="1"/>
</dbReference>
<keyword evidence="4" id="KW-0032">Aminotransferase</keyword>
<evidence type="ECO:0000256" key="5">
    <source>
        <dbReference type="ARBA" id="ARBA00022679"/>
    </source>
</evidence>
<dbReference type="Gene3D" id="3.90.1150.10">
    <property type="entry name" value="Aspartate Aminotransferase, domain 1"/>
    <property type="match status" value="1"/>
</dbReference>
<evidence type="ECO:0000256" key="6">
    <source>
        <dbReference type="ARBA" id="ARBA00022898"/>
    </source>
</evidence>
<comment type="similarity">
    <text evidence="2">Belongs to the class-I pyridoxal-phosphate-dependent aminotransferase family.</text>
</comment>
<comment type="subunit">
    <text evidence="3">Homodimer.</text>
</comment>
<accession>A0ABV7WQN9</accession>
<dbReference type="PANTHER" id="PTHR11879:SF22">
    <property type="entry name" value="ASPARTATE AMINOTRANSFERASE, MITOCHONDRIAL"/>
    <property type="match status" value="1"/>
</dbReference>
<dbReference type="PRINTS" id="PR00799">
    <property type="entry name" value="TRANSAMINASE"/>
</dbReference>
<evidence type="ECO:0000256" key="1">
    <source>
        <dbReference type="ARBA" id="ARBA00001933"/>
    </source>
</evidence>
<evidence type="ECO:0000313" key="9">
    <source>
        <dbReference type="Proteomes" id="UP001595710"/>
    </source>
</evidence>